<keyword evidence="7" id="KW-0963">Cytoplasm</keyword>
<gene>
    <name evidence="16" type="ORF">KUDE01_013662</name>
</gene>
<dbReference type="InterPro" id="IPR020846">
    <property type="entry name" value="MFS_dom"/>
</dbReference>
<comment type="similarity">
    <text evidence="4">Belongs to the major facilitator superfamily. Sugar transporter (TC 2.A.1.1) family. Glucose transporter subfamily.</text>
</comment>
<feature type="domain" description="Major facilitator superfamily (MFS) profile" evidence="15">
    <location>
        <begin position="46"/>
        <end position="140"/>
    </location>
</feature>
<dbReference type="GO" id="GO:1904659">
    <property type="term" value="P:D-glucose transmembrane transport"/>
    <property type="evidence" value="ECO:0007669"/>
    <property type="project" value="TreeGrafter"/>
</dbReference>
<evidence type="ECO:0000313" key="16">
    <source>
        <dbReference type="EMBL" id="KAK1888984.1"/>
    </source>
</evidence>
<keyword evidence="11 14" id="KW-0472">Membrane</keyword>
<evidence type="ECO:0000256" key="14">
    <source>
        <dbReference type="SAM" id="Phobius"/>
    </source>
</evidence>
<keyword evidence="6" id="KW-1003">Cell membrane</keyword>
<evidence type="ECO:0000256" key="1">
    <source>
        <dbReference type="ARBA" id="ARBA00000618"/>
    </source>
</evidence>
<evidence type="ECO:0000256" key="10">
    <source>
        <dbReference type="ARBA" id="ARBA00022989"/>
    </source>
</evidence>
<evidence type="ECO:0000259" key="15">
    <source>
        <dbReference type="PROSITE" id="PS50850"/>
    </source>
</evidence>
<evidence type="ECO:0000256" key="3">
    <source>
        <dbReference type="ARBA" id="ARBA00004651"/>
    </source>
</evidence>
<comment type="catalytic activity">
    <reaction evidence="1">
        <text>D-glucose(out) = D-glucose(in)</text>
        <dbReference type="Rhea" id="RHEA:60376"/>
        <dbReference type="ChEBI" id="CHEBI:4167"/>
    </reaction>
</comment>
<evidence type="ECO:0000256" key="8">
    <source>
        <dbReference type="ARBA" id="ARBA00022597"/>
    </source>
</evidence>
<dbReference type="InterPro" id="IPR050820">
    <property type="entry name" value="MFS_Sugar_Transporter"/>
</dbReference>
<dbReference type="GO" id="GO:0005886">
    <property type="term" value="C:plasma membrane"/>
    <property type="evidence" value="ECO:0007669"/>
    <property type="project" value="UniProtKB-SubCell"/>
</dbReference>
<evidence type="ECO:0000256" key="11">
    <source>
        <dbReference type="ARBA" id="ARBA00023136"/>
    </source>
</evidence>
<protein>
    <submittedName>
        <fullName evidence="16">Solute carrier family 2 facilitated glucose transporter member 12</fullName>
    </submittedName>
</protein>
<evidence type="ECO:0000256" key="7">
    <source>
        <dbReference type="ARBA" id="ARBA00022490"/>
    </source>
</evidence>
<keyword evidence="17" id="KW-1185">Reference proteome</keyword>
<dbReference type="GO" id="GO:0022857">
    <property type="term" value="F:transmembrane transporter activity"/>
    <property type="evidence" value="ECO:0007669"/>
    <property type="project" value="InterPro"/>
</dbReference>
<dbReference type="EMBL" id="JASDAP010000017">
    <property type="protein sequence ID" value="KAK1888984.1"/>
    <property type="molecule type" value="Genomic_DNA"/>
</dbReference>
<keyword evidence="12" id="KW-0325">Glycoprotein</keyword>
<dbReference type="PANTHER" id="PTHR48023">
    <property type="entry name" value="D-XYLOSE-PROTON SYMPORTER-LIKE 2"/>
    <property type="match status" value="1"/>
</dbReference>
<feature type="transmembrane region" description="Helical" evidence="14">
    <location>
        <begin position="111"/>
        <end position="134"/>
    </location>
</feature>
<evidence type="ECO:0000256" key="13">
    <source>
        <dbReference type="SAM" id="MobiDB-lite"/>
    </source>
</evidence>
<dbReference type="InterPro" id="IPR036259">
    <property type="entry name" value="MFS_trans_sf"/>
</dbReference>
<evidence type="ECO:0000256" key="4">
    <source>
        <dbReference type="ARBA" id="ARBA00007004"/>
    </source>
</evidence>
<keyword evidence="5" id="KW-0813">Transport</keyword>
<dbReference type="AlphaFoldDB" id="A0AAD9BUN0"/>
<dbReference type="InterPro" id="IPR005829">
    <property type="entry name" value="Sugar_transporter_CS"/>
</dbReference>
<comment type="subcellular location">
    <subcellularLocation>
        <location evidence="3">Cell membrane</location>
        <topology evidence="3">Multi-pass membrane protein</topology>
    </subcellularLocation>
    <subcellularLocation>
        <location evidence="2">Cytoplasm</location>
    </subcellularLocation>
</comment>
<accession>A0AAD9BUN0</accession>
<dbReference type="PANTHER" id="PTHR48023:SF2">
    <property type="entry name" value="SOLUTE CARRIER FAMILY 2, FACILITATED GLUCOSE TRANSPORTER MEMBER 12"/>
    <property type="match status" value="1"/>
</dbReference>
<dbReference type="PROSITE" id="PS00216">
    <property type="entry name" value="SUGAR_TRANSPORT_1"/>
    <property type="match status" value="1"/>
</dbReference>
<sequence length="140" mass="14759">MDPKSEIKKMTSLLPGDPSPEAQEQTPPKGPVYCKAPITNWLVVVAALAASLSGLMLGYEMGLTSGVLLQLRELLSLSCREQELLVSSHLLGALLMSLAGGPLLDRYGRRFSLLLSAALVVGGTVMLIAVNTLVSSPWAG</sequence>
<feature type="transmembrane region" description="Helical" evidence="14">
    <location>
        <begin position="38"/>
        <end position="59"/>
    </location>
</feature>
<dbReference type="Gene3D" id="1.20.1250.20">
    <property type="entry name" value="MFS general substrate transporter like domains"/>
    <property type="match status" value="1"/>
</dbReference>
<dbReference type="InterPro" id="IPR005828">
    <property type="entry name" value="MFS_sugar_transport-like"/>
</dbReference>
<reference evidence="16" key="1">
    <citation type="submission" date="2023-04" db="EMBL/GenBank/DDBJ databases">
        <title>Chromosome-level genome of Chaenocephalus aceratus.</title>
        <authorList>
            <person name="Park H."/>
        </authorList>
    </citation>
    <scope>NUCLEOTIDE SEQUENCE</scope>
    <source>
        <strain evidence="16">DE</strain>
        <tissue evidence="16">Muscle</tissue>
    </source>
</reference>
<evidence type="ECO:0000256" key="6">
    <source>
        <dbReference type="ARBA" id="ARBA00022475"/>
    </source>
</evidence>
<dbReference type="SUPFAM" id="SSF103473">
    <property type="entry name" value="MFS general substrate transporter"/>
    <property type="match status" value="1"/>
</dbReference>
<evidence type="ECO:0000313" key="17">
    <source>
        <dbReference type="Proteomes" id="UP001228049"/>
    </source>
</evidence>
<organism evidence="16 17">
    <name type="scientific">Dissostichus eleginoides</name>
    <name type="common">Patagonian toothfish</name>
    <name type="synonym">Dissostichus amissus</name>
    <dbReference type="NCBI Taxonomy" id="100907"/>
    <lineage>
        <taxon>Eukaryota</taxon>
        <taxon>Metazoa</taxon>
        <taxon>Chordata</taxon>
        <taxon>Craniata</taxon>
        <taxon>Vertebrata</taxon>
        <taxon>Euteleostomi</taxon>
        <taxon>Actinopterygii</taxon>
        <taxon>Neopterygii</taxon>
        <taxon>Teleostei</taxon>
        <taxon>Neoteleostei</taxon>
        <taxon>Acanthomorphata</taxon>
        <taxon>Eupercaria</taxon>
        <taxon>Perciformes</taxon>
        <taxon>Notothenioidei</taxon>
        <taxon>Nototheniidae</taxon>
        <taxon>Dissostichus</taxon>
    </lineage>
</organism>
<dbReference type="GO" id="GO:0005737">
    <property type="term" value="C:cytoplasm"/>
    <property type="evidence" value="ECO:0007669"/>
    <property type="project" value="UniProtKB-SubCell"/>
</dbReference>
<evidence type="ECO:0000256" key="9">
    <source>
        <dbReference type="ARBA" id="ARBA00022692"/>
    </source>
</evidence>
<keyword evidence="9 14" id="KW-0812">Transmembrane</keyword>
<comment type="caution">
    <text evidence="16">The sequence shown here is derived from an EMBL/GenBank/DDBJ whole genome shotgun (WGS) entry which is preliminary data.</text>
</comment>
<feature type="transmembrane region" description="Helical" evidence="14">
    <location>
        <begin position="84"/>
        <end position="104"/>
    </location>
</feature>
<feature type="region of interest" description="Disordered" evidence="13">
    <location>
        <begin position="1"/>
        <end position="28"/>
    </location>
</feature>
<evidence type="ECO:0000256" key="5">
    <source>
        <dbReference type="ARBA" id="ARBA00022448"/>
    </source>
</evidence>
<evidence type="ECO:0000256" key="2">
    <source>
        <dbReference type="ARBA" id="ARBA00004496"/>
    </source>
</evidence>
<evidence type="ECO:0000256" key="12">
    <source>
        <dbReference type="ARBA" id="ARBA00023180"/>
    </source>
</evidence>
<keyword evidence="10 14" id="KW-1133">Transmembrane helix</keyword>
<dbReference type="PROSITE" id="PS50850">
    <property type="entry name" value="MFS"/>
    <property type="match status" value="1"/>
</dbReference>
<dbReference type="Proteomes" id="UP001228049">
    <property type="component" value="Unassembled WGS sequence"/>
</dbReference>
<dbReference type="Pfam" id="PF00083">
    <property type="entry name" value="Sugar_tr"/>
    <property type="match status" value="1"/>
</dbReference>
<dbReference type="GO" id="GO:0072359">
    <property type="term" value="P:circulatory system development"/>
    <property type="evidence" value="ECO:0007669"/>
    <property type="project" value="TreeGrafter"/>
</dbReference>
<name>A0AAD9BUN0_DISEL</name>
<keyword evidence="8 16" id="KW-0762">Sugar transport</keyword>
<proteinExistence type="inferred from homology"/>